<dbReference type="PANTHER" id="PTHR43322:SF5">
    <property type="entry name" value="1-DEOXY-D-XYLULOSE-5-PHOSPHATE SYNTHASE, CHLOROPLASTIC"/>
    <property type="match status" value="1"/>
</dbReference>
<evidence type="ECO:0000256" key="2">
    <source>
        <dbReference type="ARBA" id="ARBA00001964"/>
    </source>
</evidence>
<sequence>MDIHRTLAAYIAAIVLLVLALENGGSASTVQVPQMAFLAKRAISERAIGGIKMLKVQKFHTPPLYATFETPSSGNEKLIKSIKSPNDLKMLSPSKLPQLCSELRECMIKNAEEVGGHFSSSLGVVELTVALHRIFDSPKDRIVWDIGHQGYIHKMVTGRRERMHTIRQSGGLSGFLRRYESEHDLFGAGHSSTSISALQGIYEGDVVKGTHQDRSYVCVIGDGSLTGGMSLEALNYSVTLNSPLIIIYNDNEQSSLPTGLPAKHGTTPLVPYFMQEMTRMDCIKDNDAIAQFDTLIQDETKTPVFIGPIDGHNVEHLSTVLTHLKEKLSANNKGARRTPVVLHVKTVKGMGYDRALKAPDRMHSIKGKSKVGNNPQSETSKTFTDVFTESLIDLAEKDEAVVAITAGMPGSTGVGKLGMKFPNRAFDVGIAEQHAVTFAAGMAVSGAKPFCCIYSTFMQRALDQIIHDVSLQHLPVRFAIDRAGYVGEDGASHHGNYDINYLRLMYNMLIMAPSNGVELKMMARIAYNTDDQPSAIRYPKGFVASQDELSKYFKYTEEEMANPMLMIKGPKVFEARQLQLGKSGIAVLGFGPIVLDVMKAADKGNLDITVVDMRFLNPMDTKMIDRILKNHHTIVTAEHGAPGGFGSAILEYLATRPEKVNVKSIAYPKEFAHHGSISEQNRFARVDVDGILEQIQNIQAM</sequence>
<accession>A0AAD9G6V6</accession>
<dbReference type="HAMAP" id="MF_00315">
    <property type="entry name" value="DXP_synth"/>
    <property type="match status" value="1"/>
</dbReference>
<proteinExistence type="inferred from homology"/>
<dbReference type="Pfam" id="PF02780">
    <property type="entry name" value="Transketolase_C"/>
    <property type="match status" value="1"/>
</dbReference>
<comment type="similarity">
    <text evidence="4">Belongs to the transketolase family. DXPS subfamily.</text>
</comment>
<dbReference type="Proteomes" id="UP001195914">
    <property type="component" value="Unassembled WGS sequence"/>
</dbReference>
<dbReference type="SMART" id="SM00861">
    <property type="entry name" value="Transket_pyr"/>
    <property type="match status" value="1"/>
</dbReference>
<dbReference type="PANTHER" id="PTHR43322">
    <property type="entry name" value="1-D-DEOXYXYLULOSE 5-PHOSPHATE SYNTHASE-RELATED"/>
    <property type="match status" value="1"/>
</dbReference>
<comment type="cofactor">
    <cofactor evidence="1">
        <name>Mg(2+)</name>
        <dbReference type="ChEBI" id="CHEBI:18420"/>
    </cofactor>
</comment>
<dbReference type="Gene3D" id="3.40.50.970">
    <property type="match status" value="2"/>
</dbReference>
<feature type="signal peptide" evidence="13">
    <location>
        <begin position="1"/>
        <end position="27"/>
    </location>
</feature>
<keyword evidence="9" id="KW-0460">Magnesium</keyword>
<dbReference type="InterPro" id="IPR029061">
    <property type="entry name" value="THDP-binding"/>
</dbReference>
<dbReference type="NCBIfam" id="NF003933">
    <property type="entry name" value="PRK05444.2-2"/>
    <property type="match status" value="1"/>
</dbReference>
<dbReference type="EMBL" id="JAHBMH010000073">
    <property type="protein sequence ID" value="KAK1932938.1"/>
    <property type="molecule type" value="Genomic_DNA"/>
</dbReference>
<dbReference type="Gene3D" id="3.40.50.920">
    <property type="match status" value="1"/>
</dbReference>
<dbReference type="GO" id="GO:0046872">
    <property type="term" value="F:metal ion binding"/>
    <property type="evidence" value="ECO:0007669"/>
    <property type="project" value="UniProtKB-KW"/>
</dbReference>
<keyword evidence="16" id="KW-1185">Reference proteome</keyword>
<comment type="cofactor">
    <cofactor evidence="2">
        <name>thiamine diphosphate</name>
        <dbReference type="ChEBI" id="CHEBI:58937"/>
    </cofactor>
</comment>
<comment type="pathway">
    <text evidence="3">Metabolic intermediate biosynthesis; 1-deoxy-D-xylulose 5-phosphate biosynthesis; 1-deoxy-D-xylulose 5-phosphate from D-glyceraldehyde 3-phosphate and pyruvate: step 1/1.</text>
</comment>
<evidence type="ECO:0000313" key="15">
    <source>
        <dbReference type="EMBL" id="KAK1932938.1"/>
    </source>
</evidence>
<evidence type="ECO:0000256" key="4">
    <source>
        <dbReference type="ARBA" id="ARBA00011081"/>
    </source>
</evidence>
<dbReference type="InterPro" id="IPR005475">
    <property type="entry name" value="Transketolase-like_Pyr-bd"/>
</dbReference>
<dbReference type="Pfam" id="PF13292">
    <property type="entry name" value="DXP_synthase_N"/>
    <property type="match status" value="1"/>
</dbReference>
<evidence type="ECO:0000256" key="1">
    <source>
        <dbReference type="ARBA" id="ARBA00001946"/>
    </source>
</evidence>
<dbReference type="CDD" id="cd07033">
    <property type="entry name" value="TPP_PYR_DXS_TK_like"/>
    <property type="match status" value="1"/>
</dbReference>
<evidence type="ECO:0000259" key="14">
    <source>
        <dbReference type="SMART" id="SM00861"/>
    </source>
</evidence>
<evidence type="ECO:0000256" key="11">
    <source>
        <dbReference type="ARBA" id="ARBA00023052"/>
    </source>
</evidence>
<dbReference type="PROSITE" id="PS00801">
    <property type="entry name" value="TRANSKETOLASE_1"/>
    <property type="match status" value="1"/>
</dbReference>
<dbReference type="AlphaFoldDB" id="A0AAD9G6V6"/>
<gene>
    <name evidence="15" type="ORF">X943_001504</name>
</gene>
<organism evidence="15 16">
    <name type="scientific">Babesia divergens</name>
    <dbReference type="NCBI Taxonomy" id="32595"/>
    <lineage>
        <taxon>Eukaryota</taxon>
        <taxon>Sar</taxon>
        <taxon>Alveolata</taxon>
        <taxon>Apicomplexa</taxon>
        <taxon>Aconoidasida</taxon>
        <taxon>Piroplasmida</taxon>
        <taxon>Babesiidae</taxon>
        <taxon>Babesia</taxon>
    </lineage>
</organism>
<evidence type="ECO:0000256" key="7">
    <source>
        <dbReference type="ARBA" id="ARBA00022679"/>
    </source>
</evidence>
<dbReference type="InterPro" id="IPR005477">
    <property type="entry name" value="Dxylulose-5-P_synthase"/>
</dbReference>
<dbReference type="EC" id="2.2.1.7" evidence="6"/>
<evidence type="ECO:0000256" key="8">
    <source>
        <dbReference type="ARBA" id="ARBA00022723"/>
    </source>
</evidence>
<dbReference type="InterPro" id="IPR033248">
    <property type="entry name" value="Transketolase_C"/>
</dbReference>
<reference evidence="15" key="2">
    <citation type="submission" date="2021-05" db="EMBL/GenBank/DDBJ databases">
        <authorList>
            <person name="Pain A."/>
        </authorList>
    </citation>
    <scope>NUCLEOTIDE SEQUENCE</scope>
    <source>
        <strain evidence="15">1802A</strain>
    </source>
</reference>
<evidence type="ECO:0000313" key="16">
    <source>
        <dbReference type="Proteomes" id="UP001195914"/>
    </source>
</evidence>
<evidence type="ECO:0000256" key="10">
    <source>
        <dbReference type="ARBA" id="ARBA00022977"/>
    </source>
</evidence>
<dbReference type="SUPFAM" id="SSF52518">
    <property type="entry name" value="Thiamin diphosphate-binding fold (THDP-binding)"/>
    <property type="match status" value="2"/>
</dbReference>
<keyword evidence="13" id="KW-0732">Signal</keyword>
<evidence type="ECO:0000256" key="3">
    <source>
        <dbReference type="ARBA" id="ARBA00004980"/>
    </source>
</evidence>
<dbReference type="InterPro" id="IPR009014">
    <property type="entry name" value="Transketo_C/PFOR_II"/>
</dbReference>
<evidence type="ECO:0000256" key="13">
    <source>
        <dbReference type="SAM" id="SignalP"/>
    </source>
</evidence>
<dbReference type="GO" id="GO:0008661">
    <property type="term" value="F:1-deoxy-D-xylulose-5-phosphate synthase activity"/>
    <property type="evidence" value="ECO:0007669"/>
    <property type="project" value="UniProtKB-EC"/>
</dbReference>
<evidence type="ECO:0000256" key="12">
    <source>
        <dbReference type="ARBA" id="ARBA00023229"/>
    </source>
</evidence>
<dbReference type="GO" id="GO:0016114">
    <property type="term" value="P:terpenoid biosynthetic process"/>
    <property type="evidence" value="ECO:0007669"/>
    <property type="project" value="InterPro"/>
</dbReference>
<keyword evidence="12" id="KW-0414">Isoprene biosynthesis</keyword>
<dbReference type="GO" id="GO:0019682">
    <property type="term" value="P:glyceraldehyde-3-phosphate metabolic process"/>
    <property type="evidence" value="ECO:0007669"/>
    <property type="project" value="UniProtKB-ARBA"/>
</dbReference>
<comment type="caution">
    <text evidence="15">The sequence shown here is derived from an EMBL/GenBank/DDBJ whole genome shotgun (WGS) entry which is preliminary data.</text>
</comment>
<keyword evidence="8" id="KW-0479">Metal-binding</keyword>
<dbReference type="SUPFAM" id="SSF52922">
    <property type="entry name" value="TK C-terminal domain-like"/>
    <property type="match status" value="1"/>
</dbReference>
<evidence type="ECO:0000256" key="5">
    <source>
        <dbReference type="ARBA" id="ARBA00011738"/>
    </source>
</evidence>
<name>A0AAD9G6V6_BABDI</name>
<feature type="domain" description="Transketolase-like pyrimidine-binding" evidence="14">
    <location>
        <begin position="381"/>
        <end position="545"/>
    </location>
</feature>
<keyword evidence="7" id="KW-0808">Transferase</keyword>
<keyword evidence="10" id="KW-0784">Thiamine biosynthesis</keyword>
<dbReference type="GO" id="GO:0009228">
    <property type="term" value="P:thiamine biosynthetic process"/>
    <property type="evidence" value="ECO:0007669"/>
    <property type="project" value="UniProtKB-KW"/>
</dbReference>
<evidence type="ECO:0000256" key="6">
    <source>
        <dbReference type="ARBA" id="ARBA00013150"/>
    </source>
</evidence>
<reference evidence="15" key="1">
    <citation type="journal article" date="2014" name="Nucleic Acids Res.">
        <title>The evolutionary dynamics of variant antigen genes in Babesia reveal a history of genomic innovation underlying host-parasite interaction.</title>
        <authorList>
            <person name="Jackson A.P."/>
            <person name="Otto T.D."/>
            <person name="Darby A."/>
            <person name="Ramaprasad A."/>
            <person name="Xia D."/>
            <person name="Echaide I.E."/>
            <person name="Farber M."/>
            <person name="Gahlot S."/>
            <person name="Gamble J."/>
            <person name="Gupta D."/>
            <person name="Gupta Y."/>
            <person name="Jackson L."/>
            <person name="Malandrin L."/>
            <person name="Malas T.B."/>
            <person name="Moussa E."/>
            <person name="Nair M."/>
            <person name="Reid A.J."/>
            <person name="Sanders M."/>
            <person name="Sharma J."/>
            <person name="Tracey A."/>
            <person name="Quail M.A."/>
            <person name="Weir W."/>
            <person name="Wastling J.M."/>
            <person name="Hall N."/>
            <person name="Willadsen P."/>
            <person name="Lingelbach K."/>
            <person name="Shiels B."/>
            <person name="Tait A."/>
            <person name="Berriman M."/>
            <person name="Allred D.R."/>
            <person name="Pain A."/>
        </authorList>
    </citation>
    <scope>NUCLEOTIDE SEQUENCE</scope>
    <source>
        <strain evidence="15">1802A</strain>
    </source>
</reference>
<feature type="chain" id="PRO_5041911110" description="1-deoxy-D-xylulose-5-phosphate synthase" evidence="13">
    <location>
        <begin position="28"/>
        <end position="701"/>
    </location>
</feature>
<dbReference type="Pfam" id="PF02779">
    <property type="entry name" value="Transket_pyr"/>
    <property type="match status" value="1"/>
</dbReference>
<dbReference type="FunFam" id="3.40.50.970:FF:000005">
    <property type="entry name" value="1-deoxy-D-xylulose-5-phosphate synthase"/>
    <property type="match status" value="1"/>
</dbReference>
<evidence type="ECO:0000256" key="9">
    <source>
        <dbReference type="ARBA" id="ARBA00022842"/>
    </source>
</evidence>
<comment type="subunit">
    <text evidence="5">Homodimer.</text>
</comment>
<dbReference type="InterPro" id="IPR049557">
    <property type="entry name" value="Transketolase_CS"/>
</dbReference>
<dbReference type="CDD" id="cd02007">
    <property type="entry name" value="TPP_DXS"/>
    <property type="match status" value="1"/>
</dbReference>
<keyword evidence="11" id="KW-0786">Thiamine pyrophosphate</keyword>
<protein>
    <recommendedName>
        <fullName evidence="6">1-deoxy-D-xylulose-5-phosphate synthase</fullName>
        <ecNumber evidence="6">2.2.1.7</ecNumber>
    </recommendedName>
</protein>